<keyword evidence="5" id="KW-0411">Iron-sulfur</keyword>
<comment type="cofactor">
    <cofactor evidence="1">
        <name>[4Fe-4S] cluster</name>
        <dbReference type="ChEBI" id="CHEBI:49883"/>
    </cofactor>
</comment>
<comment type="caution">
    <text evidence="6">The sequence shown here is derived from an EMBL/GenBank/DDBJ whole genome shotgun (WGS) entry which is preliminary data.</text>
</comment>
<keyword evidence="4" id="KW-0408">Iron</keyword>
<evidence type="ECO:0000256" key="1">
    <source>
        <dbReference type="ARBA" id="ARBA00001966"/>
    </source>
</evidence>
<evidence type="ECO:0000313" key="6">
    <source>
        <dbReference type="EMBL" id="KPK63967.1"/>
    </source>
</evidence>
<evidence type="ECO:0000256" key="2">
    <source>
        <dbReference type="ARBA" id="ARBA00022691"/>
    </source>
</evidence>
<dbReference type="InterPro" id="IPR051198">
    <property type="entry name" value="BchE-like"/>
</dbReference>
<dbReference type="SUPFAM" id="SSF102114">
    <property type="entry name" value="Radical SAM enzymes"/>
    <property type="match status" value="1"/>
</dbReference>
<dbReference type="EMBL" id="LJUJ01000007">
    <property type="protein sequence ID" value="KPK63967.1"/>
    <property type="molecule type" value="Genomic_DNA"/>
</dbReference>
<keyword evidence="2" id="KW-0949">S-adenosyl-L-methionine</keyword>
<protein>
    <submittedName>
        <fullName evidence="6">Uncharacterized protein</fullName>
    </submittedName>
</protein>
<accession>A0A0S8FTB7</accession>
<name>A0A0S8FTB7_UNCW3</name>
<evidence type="ECO:0000256" key="5">
    <source>
        <dbReference type="ARBA" id="ARBA00023014"/>
    </source>
</evidence>
<evidence type="ECO:0000256" key="4">
    <source>
        <dbReference type="ARBA" id="ARBA00023004"/>
    </source>
</evidence>
<proteinExistence type="predicted"/>
<sequence length="434" mass="51438">MKILFYNPAPSQRRYTPFEALRGSPFFRRPNYDAMRLAYLSRKHQFTYCDEHIEGVGDNVPDIVVIHTPLNLARHVENLVVQKWDEETKTICYGSFPSLFPKQSKEFCSSAVVGDIAAVWNNILADCKKHKIASVYKADKNTQFDVDRRLESKYGFTPFFSQIRTAYGCQCTEENKDYCYENILYENPSQWSIDKVTETISKLQRKAVYVLDDDFMYDIERGMRILEKCWRYKKMWIFQTTGAIFRNPEFFPILRDDGVRVIYLKEDWLGHDLIHNLDNPDYVKEKEHQVNMIHNYRITVGCKIRLGYEGERHNFYHQLLKFLVKLRIDVIELAVQTPLPGTRTYRKHAAKKQIVEDFSLYDQWMPVVNTPGMAPQALYSMMEWLRDRFYSWDSIMLRNIIVSPKLGFYNTVFFYLIPNLSYRSNFLEKVGYPP</sequence>
<reference evidence="6 7" key="1">
    <citation type="journal article" date="2015" name="Microbiome">
        <title>Genomic resolution of linkages in carbon, nitrogen, and sulfur cycling among widespread estuary sediment bacteria.</title>
        <authorList>
            <person name="Baker B.J."/>
            <person name="Lazar C.S."/>
            <person name="Teske A.P."/>
            <person name="Dick G.J."/>
        </authorList>
    </citation>
    <scope>NUCLEOTIDE SEQUENCE [LARGE SCALE GENOMIC DNA]</scope>
    <source>
        <strain evidence="6">SM23_42</strain>
    </source>
</reference>
<dbReference type="PANTHER" id="PTHR43409:SF7">
    <property type="entry name" value="BLL1977 PROTEIN"/>
    <property type="match status" value="1"/>
</dbReference>
<organism evidence="6 7">
    <name type="scientific">candidate division WOR_3 bacterium SM23_42</name>
    <dbReference type="NCBI Taxonomy" id="1703779"/>
    <lineage>
        <taxon>Bacteria</taxon>
        <taxon>Bacteria division WOR-3</taxon>
    </lineage>
</organism>
<dbReference type="AlphaFoldDB" id="A0A0S8FTB7"/>
<evidence type="ECO:0000313" key="7">
    <source>
        <dbReference type="Proteomes" id="UP000051373"/>
    </source>
</evidence>
<dbReference type="PANTHER" id="PTHR43409">
    <property type="entry name" value="ANAEROBIC MAGNESIUM-PROTOPORPHYRIN IX MONOMETHYL ESTER CYCLASE-RELATED"/>
    <property type="match status" value="1"/>
</dbReference>
<dbReference type="GO" id="GO:0051536">
    <property type="term" value="F:iron-sulfur cluster binding"/>
    <property type="evidence" value="ECO:0007669"/>
    <property type="project" value="UniProtKB-KW"/>
</dbReference>
<dbReference type="Proteomes" id="UP000051373">
    <property type="component" value="Unassembled WGS sequence"/>
</dbReference>
<dbReference type="STRING" id="1703779.AMJ83_04660"/>
<keyword evidence="3" id="KW-0479">Metal-binding</keyword>
<dbReference type="GO" id="GO:0005829">
    <property type="term" value="C:cytosol"/>
    <property type="evidence" value="ECO:0007669"/>
    <property type="project" value="TreeGrafter"/>
</dbReference>
<dbReference type="InterPro" id="IPR058240">
    <property type="entry name" value="rSAM_sf"/>
</dbReference>
<evidence type="ECO:0000256" key="3">
    <source>
        <dbReference type="ARBA" id="ARBA00022723"/>
    </source>
</evidence>
<dbReference type="GO" id="GO:0046872">
    <property type="term" value="F:metal ion binding"/>
    <property type="evidence" value="ECO:0007669"/>
    <property type="project" value="UniProtKB-KW"/>
</dbReference>
<gene>
    <name evidence="6" type="ORF">AMJ83_04660</name>
</gene>